<evidence type="ECO:0000313" key="1">
    <source>
        <dbReference type="EMBL" id="KAL2322238.1"/>
    </source>
</evidence>
<accession>A0ABD1LFM2</accession>
<sequence>MKSYSIVDVKMNSTIRAELPIYEDVFPSGTIAHLRKDHCNYTSEDGSLHPRVLERYLKDELMSLERRRQILKVQLSSGIVPTE</sequence>
<evidence type="ECO:0000313" key="2">
    <source>
        <dbReference type="Proteomes" id="UP001603857"/>
    </source>
</evidence>
<keyword evidence="2" id="KW-1185">Reference proteome</keyword>
<name>A0ABD1LFM2_9FABA</name>
<dbReference type="Proteomes" id="UP001603857">
    <property type="component" value="Unassembled WGS sequence"/>
</dbReference>
<reference evidence="1 2" key="1">
    <citation type="submission" date="2024-08" db="EMBL/GenBank/DDBJ databases">
        <title>Insights into the chromosomal genome structure of Flemingia macrophylla.</title>
        <authorList>
            <person name="Ding Y."/>
            <person name="Zhao Y."/>
            <person name="Bi W."/>
            <person name="Wu M."/>
            <person name="Zhao G."/>
            <person name="Gong Y."/>
            <person name="Li W."/>
            <person name="Zhang P."/>
        </authorList>
    </citation>
    <scope>NUCLEOTIDE SEQUENCE [LARGE SCALE GENOMIC DNA]</scope>
    <source>
        <strain evidence="1">DYQJB</strain>
        <tissue evidence="1">Leaf</tissue>
    </source>
</reference>
<dbReference type="AlphaFoldDB" id="A0ABD1LFM2"/>
<comment type="caution">
    <text evidence="1">The sequence shown here is derived from an EMBL/GenBank/DDBJ whole genome shotgun (WGS) entry which is preliminary data.</text>
</comment>
<dbReference type="EMBL" id="JBGMDY010000009">
    <property type="protein sequence ID" value="KAL2322238.1"/>
    <property type="molecule type" value="Genomic_DNA"/>
</dbReference>
<protein>
    <submittedName>
        <fullName evidence="1">Uncharacterized protein</fullName>
    </submittedName>
</protein>
<proteinExistence type="predicted"/>
<organism evidence="1 2">
    <name type="scientific">Flemingia macrophylla</name>
    <dbReference type="NCBI Taxonomy" id="520843"/>
    <lineage>
        <taxon>Eukaryota</taxon>
        <taxon>Viridiplantae</taxon>
        <taxon>Streptophyta</taxon>
        <taxon>Embryophyta</taxon>
        <taxon>Tracheophyta</taxon>
        <taxon>Spermatophyta</taxon>
        <taxon>Magnoliopsida</taxon>
        <taxon>eudicotyledons</taxon>
        <taxon>Gunneridae</taxon>
        <taxon>Pentapetalae</taxon>
        <taxon>rosids</taxon>
        <taxon>fabids</taxon>
        <taxon>Fabales</taxon>
        <taxon>Fabaceae</taxon>
        <taxon>Papilionoideae</taxon>
        <taxon>50 kb inversion clade</taxon>
        <taxon>NPAAA clade</taxon>
        <taxon>indigoferoid/millettioid clade</taxon>
        <taxon>Phaseoleae</taxon>
        <taxon>Flemingia</taxon>
    </lineage>
</organism>
<gene>
    <name evidence="1" type="ORF">Fmac_026617</name>
</gene>